<dbReference type="CDD" id="cd06261">
    <property type="entry name" value="TM_PBP2"/>
    <property type="match status" value="1"/>
</dbReference>
<evidence type="ECO:0000313" key="10">
    <source>
        <dbReference type="Proteomes" id="UP000028878"/>
    </source>
</evidence>
<dbReference type="RefSeq" id="WP_009515200.1">
    <property type="nucleotide sequence ID" value="NZ_CCAE010000017.1"/>
</dbReference>
<feature type="transmembrane region" description="Helical" evidence="7">
    <location>
        <begin position="9"/>
        <end position="30"/>
    </location>
</feature>
<dbReference type="Pfam" id="PF00528">
    <property type="entry name" value="BPD_transp_1"/>
    <property type="match status" value="1"/>
</dbReference>
<evidence type="ECO:0000259" key="8">
    <source>
        <dbReference type="PROSITE" id="PS50928"/>
    </source>
</evidence>
<dbReference type="InterPro" id="IPR035906">
    <property type="entry name" value="MetI-like_sf"/>
</dbReference>
<dbReference type="GO" id="GO:0005886">
    <property type="term" value="C:plasma membrane"/>
    <property type="evidence" value="ECO:0007669"/>
    <property type="project" value="UniProtKB-SubCell"/>
</dbReference>
<evidence type="ECO:0000256" key="3">
    <source>
        <dbReference type="ARBA" id="ARBA00022475"/>
    </source>
</evidence>
<proteinExistence type="inferred from homology"/>
<feature type="transmembrane region" description="Helical" evidence="7">
    <location>
        <begin position="100"/>
        <end position="121"/>
    </location>
</feature>
<feature type="transmembrane region" description="Helical" evidence="7">
    <location>
        <begin position="289"/>
        <end position="314"/>
    </location>
</feature>
<gene>
    <name evidence="9" type="ORF">BN948_02364</name>
</gene>
<sequence length="323" mass="35030">MFGFILRRLIASLGVLLVVTVLAFVLFQYVGDPVNQMLGVEATEADRQRLRAELGLDDSVPSQFARYVANLAQGELGNSLRQGRPVADMFRERLPATLELSLLSGVLALLVGVVLGVSAAIRPNALRAKVAMLFSLIGATLPSFLIGILLIMGFSVQLNWLPSFGRGPTELVGGWSTGLLSARGWVHLIMPVVTLCLFQLALIVRLSRTEMLEVLKSDYVKFARARGIPEHRIRYGHALRNAMIPVITVAGLQLGTVIAFALVTETVFQWPGVGLLFVESLAFADVPVLAAYLCFVSLTYVGINLLVDLAYVGIDPRLRVSGS</sequence>
<dbReference type="GO" id="GO:0055085">
    <property type="term" value="P:transmembrane transport"/>
    <property type="evidence" value="ECO:0007669"/>
    <property type="project" value="InterPro"/>
</dbReference>
<keyword evidence="4 7" id="KW-0812">Transmembrane</keyword>
<evidence type="ECO:0000256" key="1">
    <source>
        <dbReference type="ARBA" id="ARBA00004651"/>
    </source>
</evidence>
<dbReference type="Proteomes" id="UP000028878">
    <property type="component" value="Unassembled WGS sequence"/>
</dbReference>
<reference evidence="10" key="1">
    <citation type="submission" date="2014-02" db="EMBL/GenBank/DDBJ databases">
        <authorList>
            <person name="Gan H."/>
        </authorList>
    </citation>
    <scope>NUCLEOTIDE SEQUENCE [LARGE SCALE GENOMIC DNA]</scope>
    <source>
        <strain evidence="10">S1</strain>
    </source>
</reference>
<evidence type="ECO:0000256" key="4">
    <source>
        <dbReference type="ARBA" id="ARBA00022692"/>
    </source>
</evidence>
<name>A0A1L1PPH3_HYDIT</name>
<keyword evidence="6 7" id="KW-0472">Membrane</keyword>
<comment type="similarity">
    <text evidence="7">Belongs to the binding-protein-dependent transport system permease family.</text>
</comment>
<evidence type="ECO:0000256" key="7">
    <source>
        <dbReference type="RuleBase" id="RU363032"/>
    </source>
</evidence>
<feature type="domain" description="ABC transmembrane type-1" evidence="8">
    <location>
        <begin position="94"/>
        <end position="307"/>
    </location>
</feature>
<protein>
    <submittedName>
        <fullName evidence="9">Glutathione ABC superfamily ATP binding cassette transporter, permease protein</fullName>
    </submittedName>
</protein>
<accession>A0A1L1PPH3</accession>
<dbReference type="SUPFAM" id="SSF161098">
    <property type="entry name" value="MetI-like"/>
    <property type="match status" value="1"/>
</dbReference>
<dbReference type="InterPro" id="IPR000515">
    <property type="entry name" value="MetI-like"/>
</dbReference>
<keyword evidence="2 7" id="KW-0813">Transport</keyword>
<dbReference type="EMBL" id="CCAE010000017">
    <property type="protein sequence ID" value="CDN87936.1"/>
    <property type="molecule type" value="Genomic_DNA"/>
</dbReference>
<dbReference type="InterPro" id="IPR045621">
    <property type="entry name" value="BPD_transp_1_N"/>
</dbReference>
<comment type="subcellular location">
    <subcellularLocation>
        <location evidence="1 7">Cell membrane</location>
        <topology evidence="1 7">Multi-pass membrane protein</topology>
    </subcellularLocation>
</comment>
<evidence type="ECO:0000256" key="6">
    <source>
        <dbReference type="ARBA" id="ARBA00023136"/>
    </source>
</evidence>
<dbReference type="PANTHER" id="PTHR43163">
    <property type="entry name" value="DIPEPTIDE TRANSPORT SYSTEM PERMEASE PROTEIN DPPB-RELATED"/>
    <property type="match status" value="1"/>
</dbReference>
<organism evidence="9 10">
    <name type="scientific">Hydrogenophaga intermedia</name>
    <dbReference type="NCBI Taxonomy" id="65786"/>
    <lineage>
        <taxon>Bacteria</taxon>
        <taxon>Pseudomonadati</taxon>
        <taxon>Pseudomonadota</taxon>
        <taxon>Betaproteobacteria</taxon>
        <taxon>Burkholderiales</taxon>
        <taxon>Comamonadaceae</taxon>
        <taxon>Hydrogenophaga</taxon>
    </lineage>
</organism>
<dbReference type="PROSITE" id="PS50928">
    <property type="entry name" value="ABC_TM1"/>
    <property type="match status" value="1"/>
</dbReference>
<keyword evidence="3" id="KW-1003">Cell membrane</keyword>
<feature type="transmembrane region" description="Helical" evidence="7">
    <location>
        <begin position="185"/>
        <end position="206"/>
    </location>
</feature>
<feature type="transmembrane region" description="Helical" evidence="7">
    <location>
        <begin position="242"/>
        <end position="263"/>
    </location>
</feature>
<dbReference type="AlphaFoldDB" id="A0A1L1PPH3"/>
<dbReference type="Pfam" id="PF19300">
    <property type="entry name" value="BPD_transp_1_N"/>
    <property type="match status" value="1"/>
</dbReference>
<keyword evidence="10" id="KW-1185">Reference proteome</keyword>
<evidence type="ECO:0000256" key="5">
    <source>
        <dbReference type="ARBA" id="ARBA00022989"/>
    </source>
</evidence>
<evidence type="ECO:0000256" key="2">
    <source>
        <dbReference type="ARBA" id="ARBA00022448"/>
    </source>
</evidence>
<evidence type="ECO:0000313" key="9">
    <source>
        <dbReference type="EMBL" id="CDN87936.1"/>
    </source>
</evidence>
<dbReference type="Gene3D" id="1.10.3720.10">
    <property type="entry name" value="MetI-like"/>
    <property type="match status" value="1"/>
</dbReference>
<dbReference type="PANTHER" id="PTHR43163:SF2">
    <property type="entry name" value="ABC TRANSPORTER PERMEASE PROTEIN"/>
    <property type="match status" value="1"/>
</dbReference>
<reference evidence="10" key="2">
    <citation type="submission" date="2014-11" db="EMBL/GenBank/DDBJ databases">
        <title>Draft genome sequence of Hydrogenophaga intermedia S1.</title>
        <authorList>
            <person name="Gan H.M."/>
            <person name="Chew T.H."/>
            <person name="Stolz A."/>
        </authorList>
    </citation>
    <scope>NUCLEOTIDE SEQUENCE [LARGE SCALE GENOMIC DNA]</scope>
    <source>
        <strain evidence="10">S1</strain>
    </source>
</reference>
<keyword evidence="5 7" id="KW-1133">Transmembrane helix</keyword>
<feature type="transmembrane region" description="Helical" evidence="7">
    <location>
        <begin position="133"/>
        <end position="156"/>
    </location>
</feature>